<dbReference type="FunFam" id="1.10.10.10:FF:000003">
    <property type="entry name" value="Paired box protein Pax-6"/>
    <property type="match status" value="1"/>
</dbReference>
<keyword evidence="3" id="KW-0563">Paired box</keyword>
<gene>
    <name evidence="9" type="ORF">G5I_11522</name>
</gene>
<evidence type="ECO:0000259" key="8">
    <source>
        <dbReference type="PROSITE" id="PS51057"/>
    </source>
</evidence>
<organism evidence="10">
    <name type="scientific">Acromyrmex echinatior</name>
    <name type="common">Panamanian leafcutter ant</name>
    <name type="synonym">Acromyrmex octospinosus echinatior</name>
    <dbReference type="NCBI Taxonomy" id="103372"/>
    <lineage>
        <taxon>Eukaryota</taxon>
        <taxon>Metazoa</taxon>
        <taxon>Ecdysozoa</taxon>
        <taxon>Arthropoda</taxon>
        <taxon>Hexapoda</taxon>
        <taxon>Insecta</taxon>
        <taxon>Pterygota</taxon>
        <taxon>Neoptera</taxon>
        <taxon>Endopterygota</taxon>
        <taxon>Hymenoptera</taxon>
        <taxon>Apocrita</taxon>
        <taxon>Aculeata</taxon>
        <taxon>Formicoidea</taxon>
        <taxon>Formicidae</taxon>
        <taxon>Myrmicinae</taxon>
        <taxon>Acromyrmex</taxon>
    </lineage>
</organism>
<evidence type="ECO:0000256" key="5">
    <source>
        <dbReference type="ARBA" id="ARBA00023125"/>
    </source>
</evidence>
<proteinExistence type="predicted"/>
<dbReference type="SMART" id="SM00351">
    <property type="entry name" value="PAX"/>
    <property type="match status" value="1"/>
</dbReference>
<dbReference type="Proteomes" id="UP000007755">
    <property type="component" value="Unassembled WGS sequence"/>
</dbReference>
<dbReference type="GO" id="GO:0005634">
    <property type="term" value="C:nucleus"/>
    <property type="evidence" value="ECO:0007669"/>
    <property type="project" value="UniProtKB-SubCell"/>
</dbReference>
<feature type="domain" description="Paired" evidence="8">
    <location>
        <begin position="32"/>
        <end position="158"/>
    </location>
</feature>
<evidence type="ECO:0000313" key="9">
    <source>
        <dbReference type="EMBL" id="EGI60339.1"/>
    </source>
</evidence>
<reference evidence="9" key="1">
    <citation type="submission" date="2011-02" db="EMBL/GenBank/DDBJ databases">
        <title>The genome of the leaf-cutting ant Acromyrmex echinatior suggests key adaptations to social evolution and fungus farming.</title>
        <authorList>
            <person name="Nygaard S."/>
            <person name="Zhang G."/>
        </authorList>
    </citation>
    <scope>NUCLEOTIDE SEQUENCE</scope>
</reference>
<dbReference type="InterPro" id="IPR009057">
    <property type="entry name" value="Homeodomain-like_sf"/>
</dbReference>
<comment type="subcellular location">
    <subcellularLocation>
        <location evidence="1">Nucleus</location>
    </subcellularLocation>
</comment>
<dbReference type="AlphaFoldDB" id="F4WZR4"/>
<dbReference type="PANTHER" id="PTHR45636:SF41">
    <property type="entry name" value="PAIRED BOX PROTEIN PAX-6-RELATED"/>
    <property type="match status" value="1"/>
</dbReference>
<keyword evidence="7" id="KW-0539">Nucleus</keyword>
<evidence type="ECO:0000256" key="7">
    <source>
        <dbReference type="ARBA" id="ARBA00023242"/>
    </source>
</evidence>
<dbReference type="PROSITE" id="PS51057">
    <property type="entry name" value="PAIRED_2"/>
    <property type="match status" value="1"/>
</dbReference>
<evidence type="ECO:0000256" key="3">
    <source>
        <dbReference type="ARBA" id="ARBA00022724"/>
    </source>
</evidence>
<dbReference type="GO" id="GO:0000978">
    <property type="term" value="F:RNA polymerase II cis-regulatory region sequence-specific DNA binding"/>
    <property type="evidence" value="ECO:0007669"/>
    <property type="project" value="TreeGrafter"/>
</dbReference>
<name>F4WZR4_ACREC</name>
<dbReference type="EMBL" id="GL888480">
    <property type="protein sequence ID" value="EGI60339.1"/>
    <property type="molecule type" value="Genomic_DNA"/>
</dbReference>
<dbReference type="InterPro" id="IPR036388">
    <property type="entry name" value="WH-like_DNA-bd_sf"/>
</dbReference>
<dbReference type="OrthoDB" id="3225452at2759"/>
<evidence type="ECO:0000256" key="1">
    <source>
        <dbReference type="ARBA" id="ARBA00004123"/>
    </source>
</evidence>
<keyword evidence="10" id="KW-1185">Reference proteome</keyword>
<dbReference type="STRING" id="103372.F4WZR4"/>
<dbReference type="InterPro" id="IPR043565">
    <property type="entry name" value="PAX_fam"/>
</dbReference>
<dbReference type="PRINTS" id="PR00027">
    <property type="entry name" value="PAIREDBOX"/>
</dbReference>
<evidence type="ECO:0000256" key="6">
    <source>
        <dbReference type="ARBA" id="ARBA00023163"/>
    </source>
</evidence>
<dbReference type="FunFam" id="1.10.10.10:FF:000013">
    <property type="entry name" value="Paired box 8 isoform 1"/>
    <property type="match status" value="1"/>
</dbReference>
<dbReference type="InterPro" id="IPR043182">
    <property type="entry name" value="PAIRED_DNA-bd_dom"/>
</dbReference>
<sequence>MAVGPGSTAMDLSTTLSSAYRYNQNMMEYYTCHGGVNQLGGVFVNGRPLPDVVRQRIVELAHSGVRPCDISRQLRVSHGCVSKILSRYYETGSFKAGVIGGSKPKVATPPVVDAIANYKRDNPTMFAWEIRDRLLAEGICSQDNVPSVSSINRFTNKYCDNSRQLVRQKGTGDRNERIGNKKENLQIDRIRAFIDEPLVQLEVSLKKRVQRERMVSISNGISPRRNRNWVHHRSERVVYRDFSHYEHVPVFLASGWRNNDTANIMYCLALPEHFEMRPSANVE</sequence>
<dbReference type="CDD" id="cd00131">
    <property type="entry name" value="PAX"/>
    <property type="match status" value="1"/>
</dbReference>
<keyword evidence="2" id="KW-0217">Developmental protein</keyword>
<evidence type="ECO:0000256" key="4">
    <source>
        <dbReference type="ARBA" id="ARBA00023015"/>
    </source>
</evidence>
<accession>F4WZR4</accession>
<keyword evidence="4" id="KW-0805">Transcription regulation</keyword>
<keyword evidence="6" id="KW-0804">Transcription</keyword>
<dbReference type="SUPFAM" id="SSF46689">
    <property type="entry name" value="Homeodomain-like"/>
    <property type="match status" value="1"/>
</dbReference>
<dbReference type="eggNOG" id="KOG3862">
    <property type="taxonomic scope" value="Eukaryota"/>
</dbReference>
<dbReference type="PANTHER" id="PTHR45636">
    <property type="entry name" value="PAIRED BOX PROTEIN PAX-6-RELATED-RELATED"/>
    <property type="match status" value="1"/>
</dbReference>
<dbReference type="Gene3D" id="1.10.10.10">
    <property type="entry name" value="Winged helix-like DNA-binding domain superfamily/Winged helix DNA-binding domain"/>
    <property type="match status" value="2"/>
</dbReference>
<evidence type="ECO:0000256" key="2">
    <source>
        <dbReference type="ARBA" id="ARBA00022473"/>
    </source>
</evidence>
<dbReference type="InterPro" id="IPR001523">
    <property type="entry name" value="Paired_dom"/>
</dbReference>
<dbReference type="GO" id="GO:0000981">
    <property type="term" value="F:DNA-binding transcription factor activity, RNA polymerase II-specific"/>
    <property type="evidence" value="ECO:0007669"/>
    <property type="project" value="TreeGrafter"/>
</dbReference>
<dbReference type="Pfam" id="PF00292">
    <property type="entry name" value="PAX"/>
    <property type="match status" value="1"/>
</dbReference>
<dbReference type="InParanoid" id="F4WZR4"/>
<protein>
    <submittedName>
        <fullName evidence="9">Paired box protein Pax-2-B</fullName>
    </submittedName>
</protein>
<keyword evidence="5" id="KW-0238">DNA-binding</keyword>
<evidence type="ECO:0000313" key="10">
    <source>
        <dbReference type="Proteomes" id="UP000007755"/>
    </source>
</evidence>
<dbReference type="GO" id="GO:0009791">
    <property type="term" value="P:post-embryonic development"/>
    <property type="evidence" value="ECO:0007669"/>
    <property type="project" value="UniProtKB-ARBA"/>
</dbReference>
<dbReference type="PROSITE" id="PS00034">
    <property type="entry name" value="PAIRED_1"/>
    <property type="match status" value="1"/>
</dbReference>